<gene>
    <name evidence="5" type="ORF">C8J26_3379</name>
</gene>
<dbReference type="GO" id="GO:0005829">
    <property type="term" value="C:cytosol"/>
    <property type="evidence" value="ECO:0007669"/>
    <property type="project" value="TreeGrafter"/>
</dbReference>
<dbReference type="GO" id="GO:0004536">
    <property type="term" value="F:DNA nuclease activity"/>
    <property type="evidence" value="ECO:0007669"/>
    <property type="project" value="InterPro"/>
</dbReference>
<keyword evidence="2 4" id="KW-0479">Metal-binding</keyword>
<evidence type="ECO:0000256" key="3">
    <source>
        <dbReference type="ARBA" id="ARBA00022801"/>
    </source>
</evidence>
<dbReference type="PIRSF" id="PIRSF005902">
    <property type="entry name" value="DNase_TatD"/>
    <property type="match status" value="1"/>
</dbReference>
<dbReference type="PROSITE" id="PS01090">
    <property type="entry name" value="TATD_2"/>
    <property type="match status" value="1"/>
</dbReference>
<dbReference type="PANTHER" id="PTHR46124:SF2">
    <property type="entry name" value="D-AMINOACYL-TRNA DEACYLASE"/>
    <property type="match status" value="1"/>
</dbReference>
<evidence type="ECO:0000256" key="4">
    <source>
        <dbReference type="PIRSR" id="PIRSR005902-1"/>
    </source>
</evidence>
<dbReference type="Gene3D" id="3.20.20.140">
    <property type="entry name" value="Metal-dependent hydrolases"/>
    <property type="match status" value="1"/>
</dbReference>
<protein>
    <submittedName>
        <fullName evidence="5">TatD DNase family protein</fullName>
    </submittedName>
</protein>
<dbReference type="AlphaFoldDB" id="A0A2T5GIA8"/>
<organism evidence="5 6">
    <name type="scientific">Sphingomonas aurantiaca</name>
    <dbReference type="NCBI Taxonomy" id="185949"/>
    <lineage>
        <taxon>Bacteria</taxon>
        <taxon>Pseudomonadati</taxon>
        <taxon>Pseudomonadota</taxon>
        <taxon>Alphaproteobacteria</taxon>
        <taxon>Sphingomonadales</taxon>
        <taxon>Sphingomonadaceae</taxon>
        <taxon>Sphingomonas</taxon>
    </lineage>
</organism>
<dbReference type="RefSeq" id="WP_107959324.1">
    <property type="nucleotide sequence ID" value="NZ_JASPFP010000001.1"/>
</dbReference>
<dbReference type="PROSITE" id="PS01091">
    <property type="entry name" value="TATD_3"/>
    <property type="match status" value="1"/>
</dbReference>
<evidence type="ECO:0000313" key="6">
    <source>
        <dbReference type="Proteomes" id="UP000244189"/>
    </source>
</evidence>
<dbReference type="Pfam" id="PF01026">
    <property type="entry name" value="TatD_DNase"/>
    <property type="match status" value="1"/>
</dbReference>
<evidence type="ECO:0000256" key="1">
    <source>
        <dbReference type="ARBA" id="ARBA00009275"/>
    </source>
</evidence>
<name>A0A2T5GIA8_9SPHN</name>
<comment type="similarity">
    <text evidence="1">Belongs to the metallo-dependent hydrolases superfamily. TatD-type hydrolase family.</text>
</comment>
<accession>A0A2T5GIA8</accession>
<keyword evidence="6" id="KW-1185">Reference proteome</keyword>
<dbReference type="InterPro" id="IPR001130">
    <property type="entry name" value="TatD-like"/>
</dbReference>
<dbReference type="InterPro" id="IPR032466">
    <property type="entry name" value="Metal_Hydrolase"/>
</dbReference>
<dbReference type="GO" id="GO:0016788">
    <property type="term" value="F:hydrolase activity, acting on ester bonds"/>
    <property type="evidence" value="ECO:0007669"/>
    <property type="project" value="InterPro"/>
</dbReference>
<dbReference type="EMBL" id="QAOG01000006">
    <property type="protein sequence ID" value="PTQ59053.1"/>
    <property type="molecule type" value="Genomic_DNA"/>
</dbReference>
<evidence type="ECO:0000256" key="2">
    <source>
        <dbReference type="ARBA" id="ARBA00022723"/>
    </source>
</evidence>
<dbReference type="GO" id="GO:0046872">
    <property type="term" value="F:metal ion binding"/>
    <property type="evidence" value="ECO:0007669"/>
    <property type="project" value="UniProtKB-KW"/>
</dbReference>
<feature type="binding site" evidence="4">
    <location>
        <position position="92"/>
    </location>
    <ligand>
        <name>a divalent metal cation</name>
        <dbReference type="ChEBI" id="CHEBI:60240"/>
        <label>1</label>
    </ligand>
</feature>
<keyword evidence="3" id="KW-0378">Hydrolase</keyword>
<dbReference type="PANTHER" id="PTHR46124">
    <property type="entry name" value="D-AMINOACYL-TRNA DEACYLASE"/>
    <property type="match status" value="1"/>
</dbReference>
<evidence type="ECO:0000313" key="5">
    <source>
        <dbReference type="EMBL" id="PTQ59053.1"/>
    </source>
</evidence>
<feature type="binding site" evidence="4">
    <location>
        <position position="6"/>
    </location>
    <ligand>
        <name>a divalent metal cation</name>
        <dbReference type="ChEBI" id="CHEBI:60240"/>
        <label>1</label>
    </ligand>
</feature>
<feature type="binding site" evidence="4">
    <location>
        <position position="8"/>
    </location>
    <ligand>
        <name>a divalent metal cation</name>
        <dbReference type="ChEBI" id="CHEBI:60240"/>
        <label>1</label>
    </ligand>
</feature>
<dbReference type="SUPFAM" id="SSF51556">
    <property type="entry name" value="Metallo-dependent hydrolases"/>
    <property type="match status" value="1"/>
</dbReference>
<dbReference type="InterPro" id="IPR018228">
    <property type="entry name" value="DNase_TatD-rel_CS"/>
</dbReference>
<feature type="binding site" evidence="4">
    <location>
        <position position="128"/>
    </location>
    <ligand>
        <name>a divalent metal cation</name>
        <dbReference type="ChEBI" id="CHEBI:60240"/>
        <label>2</label>
    </ligand>
</feature>
<dbReference type="Proteomes" id="UP000244189">
    <property type="component" value="Unassembled WGS sequence"/>
</dbReference>
<dbReference type="NCBIfam" id="TIGR00010">
    <property type="entry name" value="YchF/TatD family DNA exonuclease"/>
    <property type="match status" value="1"/>
</dbReference>
<dbReference type="FunFam" id="3.20.20.140:FF:000005">
    <property type="entry name" value="TatD family hydrolase"/>
    <property type="match status" value="1"/>
</dbReference>
<comment type="caution">
    <text evidence="5">The sequence shown here is derived from an EMBL/GenBank/DDBJ whole genome shotgun (WGS) entry which is preliminary data.</text>
</comment>
<sequence>MLADSHCHLNYKGLVEDQQAVLARARARGVTAMLNISTRESEWDDIVATAEREPDVWATIGIHPNEADTYPDVDAAKLVARAQHPRVVGLGESGLDYFRDTSDRARQQASFRAHIAASRETGLPIVVHTRDAEDDTAAIMAEEMAKGAYTGVIHCFTASGAFADKALDMGLYISISGIVTFKNARDLQETAARLPIERLLIETDAPFLAPVPHRGKTGEPGFVADTAKFLADLRGETVEDLSRRTAENFHALFAKTRVSGAIA</sequence>
<dbReference type="CDD" id="cd01310">
    <property type="entry name" value="TatD_DNAse"/>
    <property type="match status" value="1"/>
</dbReference>
<proteinExistence type="inferred from homology"/>
<feature type="binding site" evidence="4">
    <location>
        <position position="204"/>
    </location>
    <ligand>
        <name>a divalent metal cation</name>
        <dbReference type="ChEBI" id="CHEBI:60240"/>
        <label>1</label>
    </ligand>
</feature>
<feature type="binding site" evidence="4">
    <location>
        <position position="154"/>
    </location>
    <ligand>
        <name>a divalent metal cation</name>
        <dbReference type="ChEBI" id="CHEBI:60240"/>
        <label>2</label>
    </ligand>
</feature>
<reference evidence="5 6" key="1">
    <citation type="submission" date="2018-04" db="EMBL/GenBank/DDBJ databases">
        <title>Genomic Encyclopedia of Type Strains, Phase III (KMG-III): the genomes of soil and plant-associated and newly described type strains.</title>
        <authorList>
            <person name="Whitman W."/>
        </authorList>
    </citation>
    <scope>NUCLEOTIDE SEQUENCE [LARGE SCALE GENOMIC DNA]</scope>
    <source>
        <strain evidence="5 6">MA101b</strain>
    </source>
</reference>
<dbReference type="InterPro" id="IPR015991">
    <property type="entry name" value="TatD/YcfH-like"/>
</dbReference>